<dbReference type="EMBL" id="CM037152">
    <property type="protein sequence ID" value="KAH7833969.1"/>
    <property type="molecule type" value="Genomic_DNA"/>
</dbReference>
<protein>
    <submittedName>
        <fullName evidence="1">Uncharacterized protein</fullName>
    </submittedName>
</protein>
<sequence length="76" mass="8200">MEEEDGGISKSLAVAACTAMALLYVAIHYSPTLVLRLLPPTSFKSFMIHRFICAFVSSILSVVVSTLILLMSSPLP</sequence>
<evidence type="ECO:0000313" key="2">
    <source>
        <dbReference type="Proteomes" id="UP000828048"/>
    </source>
</evidence>
<accession>A0ACB7X050</accession>
<proteinExistence type="predicted"/>
<evidence type="ECO:0000313" key="1">
    <source>
        <dbReference type="EMBL" id="KAH7833969.1"/>
    </source>
</evidence>
<reference evidence="1 2" key="1">
    <citation type="journal article" date="2021" name="Hortic Res">
        <title>High-quality reference genome and annotation aids understanding of berry development for evergreen blueberry (Vaccinium darrowii).</title>
        <authorList>
            <person name="Yu J."/>
            <person name="Hulse-Kemp A.M."/>
            <person name="Babiker E."/>
            <person name="Staton M."/>
        </authorList>
    </citation>
    <scope>NUCLEOTIDE SEQUENCE [LARGE SCALE GENOMIC DNA]</scope>
    <source>
        <strain evidence="2">cv. NJ 8807/NJ 8810</strain>
        <tissue evidence="1">Young leaf</tissue>
    </source>
</reference>
<gene>
    <name evidence="1" type="ORF">Vadar_011507</name>
</gene>
<keyword evidence="2" id="KW-1185">Reference proteome</keyword>
<organism evidence="1 2">
    <name type="scientific">Vaccinium darrowii</name>
    <dbReference type="NCBI Taxonomy" id="229202"/>
    <lineage>
        <taxon>Eukaryota</taxon>
        <taxon>Viridiplantae</taxon>
        <taxon>Streptophyta</taxon>
        <taxon>Embryophyta</taxon>
        <taxon>Tracheophyta</taxon>
        <taxon>Spermatophyta</taxon>
        <taxon>Magnoliopsida</taxon>
        <taxon>eudicotyledons</taxon>
        <taxon>Gunneridae</taxon>
        <taxon>Pentapetalae</taxon>
        <taxon>asterids</taxon>
        <taxon>Ericales</taxon>
        <taxon>Ericaceae</taxon>
        <taxon>Vaccinioideae</taxon>
        <taxon>Vaccinieae</taxon>
        <taxon>Vaccinium</taxon>
    </lineage>
</organism>
<name>A0ACB7X050_9ERIC</name>
<dbReference type="Proteomes" id="UP000828048">
    <property type="component" value="Chromosome 2"/>
</dbReference>
<comment type="caution">
    <text evidence="1">The sequence shown here is derived from an EMBL/GenBank/DDBJ whole genome shotgun (WGS) entry which is preliminary data.</text>
</comment>